<dbReference type="GO" id="GO:0005886">
    <property type="term" value="C:plasma membrane"/>
    <property type="evidence" value="ECO:0007669"/>
    <property type="project" value="UniProtKB-SubCell"/>
</dbReference>
<comment type="function">
    <text evidence="8">Gustatory receptor which mediates acceptance or avoidance behavior, depending on its substrates.</text>
</comment>
<dbReference type="PANTHER" id="PTHR21143:SF133">
    <property type="entry name" value="GUSTATORY AND PHEROMONE RECEPTOR 32A-RELATED"/>
    <property type="match status" value="1"/>
</dbReference>
<organism evidence="9 10">
    <name type="scientific">Ladona fulva</name>
    <name type="common">Scarce chaser dragonfly</name>
    <name type="synonym">Libellula fulva</name>
    <dbReference type="NCBI Taxonomy" id="123851"/>
    <lineage>
        <taxon>Eukaryota</taxon>
        <taxon>Metazoa</taxon>
        <taxon>Ecdysozoa</taxon>
        <taxon>Arthropoda</taxon>
        <taxon>Hexapoda</taxon>
        <taxon>Insecta</taxon>
        <taxon>Pterygota</taxon>
        <taxon>Palaeoptera</taxon>
        <taxon>Odonata</taxon>
        <taxon>Epiprocta</taxon>
        <taxon>Anisoptera</taxon>
        <taxon>Libelluloidea</taxon>
        <taxon>Libellulidae</taxon>
        <taxon>Ladona</taxon>
    </lineage>
</organism>
<keyword evidence="7 8" id="KW-0807">Transducer</keyword>
<dbReference type="GO" id="GO:0007635">
    <property type="term" value="P:chemosensory behavior"/>
    <property type="evidence" value="ECO:0007669"/>
    <property type="project" value="TreeGrafter"/>
</dbReference>
<evidence type="ECO:0000256" key="5">
    <source>
        <dbReference type="ARBA" id="ARBA00023136"/>
    </source>
</evidence>
<dbReference type="GO" id="GO:0030425">
    <property type="term" value="C:dendrite"/>
    <property type="evidence" value="ECO:0007669"/>
    <property type="project" value="TreeGrafter"/>
</dbReference>
<dbReference type="InterPro" id="IPR013604">
    <property type="entry name" value="7TM_chemorcpt"/>
</dbReference>
<dbReference type="Proteomes" id="UP000792457">
    <property type="component" value="Unassembled WGS sequence"/>
</dbReference>
<evidence type="ECO:0000256" key="4">
    <source>
        <dbReference type="ARBA" id="ARBA00022989"/>
    </source>
</evidence>
<feature type="transmembrane region" description="Helical" evidence="8">
    <location>
        <begin position="78"/>
        <end position="98"/>
    </location>
</feature>
<name>A0A8K0KM69_LADFU</name>
<dbReference type="GO" id="GO:0050909">
    <property type="term" value="P:sensory perception of taste"/>
    <property type="evidence" value="ECO:0007669"/>
    <property type="project" value="InterPro"/>
</dbReference>
<evidence type="ECO:0000256" key="8">
    <source>
        <dbReference type="RuleBase" id="RU363108"/>
    </source>
</evidence>
<gene>
    <name evidence="9" type="primary">Gr4</name>
    <name evidence="9" type="ORF">J437_LFUL019827</name>
</gene>
<evidence type="ECO:0000256" key="1">
    <source>
        <dbReference type="ARBA" id="ARBA00004651"/>
    </source>
</evidence>
<evidence type="ECO:0000313" key="9">
    <source>
        <dbReference type="EMBL" id="KAG8237177.1"/>
    </source>
</evidence>
<evidence type="ECO:0000256" key="3">
    <source>
        <dbReference type="ARBA" id="ARBA00022692"/>
    </source>
</evidence>
<accession>A0A8K0KM69</accession>
<reference evidence="9" key="2">
    <citation type="submission" date="2017-10" db="EMBL/GenBank/DDBJ databases">
        <title>Ladona fulva Genome sequencing and assembly.</title>
        <authorList>
            <person name="Murali S."/>
            <person name="Richards S."/>
            <person name="Bandaranaike D."/>
            <person name="Bellair M."/>
            <person name="Blankenburg K."/>
            <person name="Chao H."/>
            <person name="Dinh H."/>
            <person name="Doddapaneni H."/>
            <person name="Dugan-Rocha S."/>
            <person name="Elkadiri S."/>
            <person name="Gnanaolivu R."/>
            <person name="Hernandez B."/>
            <person name="Skinner E."/>
            <person name="Javaid M."/>
            <person name="Lee S."/>
            <person name="Li M."/>
            <person name="Ming W."/>
            <person name="Munidasa M."/>
            <person name="Muniz J."/>
            <person name="Nguyen L."/>
            <person name="Hughes D."/>
            <person name="Osuji N."/>
            <person name="Pu L.-L."/>
            <person name="Puazo M."/>
            <person name="Qu C."/>
            <person name="Quiroz J."/>
            <person name="Raj R."/>
            <person name="Weissenberger G."/>
            <person name="Xin Y."/>
            <person name="Zou X."/>
            <person name="Han Y."/>
            <person name="Worley K."/>
            <person name="Muzny D."/>
            <person name="Gibbs R."/>
        </authorList>
    </citation>
    <scope>NUCLEOTIDE SEQUENCE</scope>
    <source>
        <strain evidence="9">Sampled in the wild</strain>
    </source>
</reference>
<dbReference type="GO" id="GO:0007165">
    <property type="term" value="P:signal transduction"/>
    <property type="evidence" value="ECO:0007669"/>
    <property type="project" value="UniProtKB-KW"/>
</dbReference>
<keyword evidence="4 8" id="KW-1133">Transmembrane helix</keyword>
<feature type="transmembrane region" description="Helical" evidence="8">
    <location>
        <begin position="282"/>
        <end position="304"/>
    </location>
</feature>
<evidence type="ECO:0000256" key="7">
    <source>
        <dbReference type="ARBA" id="ARBA00023224"/>
    </source>
</evidence>
<feature type="transmembrane region" description="Helical" evidence="8">
    <location>
        <begin position="244"/>
        <end position="267"/>
    </location>
</feature>
<reference evidence="9" key="1">
    <citation type="submission" date="2013-04" db="EMBL/GenBank/DDBJ databases">
        <authorList>
            <person name="Qu J."/>
            <person name="Murali S.C."/>
            <person name="Bandaranaike D."/>
            <person name="Bellair M."/>
            <person name="Blankenburg K."/>
            <person name="Chao H."/>
            <person name="Dinh H."/>
            <person name="Doddapaneni H."/>
            <person name="Downs B."/>
            <person name="Dugan-Rocha S."/>
            <person name="Elkadiri S."/>
            <person name="Gnanaolivu R.D."/>
            <person name="Hernandez B."/>
            <person name="Javaid M."/>
            <person name="Jayaseelan J.C."/>
            <person name="Lee S."/>
            <person name="Li M."/>
            <person name="Ming W."/>
            <person name="Munidasa M."/>
            <person name="Muniz J."/>
            <person name="Nguyen L."/>
            <person name="Ongeri F."/>
            <person name="Osuji N."/>
            <person name="Pu L.-L."/>
            <person name="Puazo M."/>
            <person name="Qu C."/>
            <person name="Quiroz J."/>
            <person name="Raj R."/>
            <person name="Weissenberger G."/>
            <person name="Xin Y."/>
            <person name="Zou X."/>
            <person name="Han Y."/>
            <person name="Richards S."/>
            <person name="Worley K."/>
            <person name="Muzny D."/>
            <person name="Gibbs R."/>
        </authorList>
    </citation>
    <scope>NUCLEOTIDE SEQUENCE</scope>
    <source>
        <strain evidence="9">Sampled in the wild</strain>
    </source>
</reference>
<keyword evidence="5 8" id="KW-0472">Membrane</keyword>
<dbReference type="GO" id="GO:0008049">
    <property type="term" value="P:male courtship behavior"/>
    <property type="evidence" value="ECO:0007669"/>
    <property type="project" value="TreeGrafter"/>
</dbReference>
<dbReference type="EMBL" id="KZ309129">
    <property type="protein sequence ID" value="KAG8237177.1"/>
    <property type="molecule type" value="Genomic_DNA"/>
</dbReference>
<dbReference type="Pfam" id="PF08395">
    <property type="entry name" value="7tm_7"/>
    <property type="match status" value="1"/>
</dbReference>
<dbReference type="AlphaFoldDB" id="A0A8K0KM69"/>
<evidence type="ECO:0000313" key="10">
    <source>
        <dbReference type="Proteomes" id="UP000792457"/>
    </source>
</evidence>
<keyword evidence="2 8" id="KW-1003">Cell membrane</keyword>
<dbReference type="GO" id="GO:0030424">
    <property type="term" value="C:axon"/>
    <property type="evidence" value="ECO:0007669"/>
    <property type="project" value="TreeGrafter"/>
</dbReference>
<protein>
    <recommendedName>
        <fullName evidence="8">Gustatory receptor</fullName>
    </recommendedName>
</protein>
<dbReference type="PANTHER" id="PTHR21143">
    <property type="entry name" value="INVERTEBRATE GUSTATORY RECEPTOR"/>
    <property type="match status" value="1"/>
</dbReference>
<comment type="caution">
    <text evidence="8">Lacks conserved residue(s) required for the propagation of feature annotation.</text>
</comment>
<evidence type="ECO:0000256" key="6">
    <source>
        <dbReference type="ARBA" id="ARBA00023170"/>
    </source>
</evidence>
<sequence>MTKIRDLLWAMSPMITINTISGIQPFSLEQGSSQRKTFFIVNCSTFAVLFCFTSYLTISMPLHIQHFSPTLDLSAFVKMIWSMFIMTSAALSRCMHLVRKEQIKRIFNGLAESVQQLWRNGIVCYRKFILLQVFLFCLNTSNFIVQIWKSIEIVGYVSTDLCNLPMMMFWSSIHLEQEMQFYNILYLLSRCFRSMNIKLATLTSVVTSDNRLHCGGDACVLRQLCRLKLLQMDLYKTHRSAKTAYVLPNILLIMNNLLNLSFILYSIFDYGIFSLKGRPDSIVLYSSLLWIFSEFFIVLSIIFVNENLNKEVERTEKLVIDAMLKVEDYPVRRELRLFALQLLHTPFRSSACGFFPLELTLFTSMTATVVTYLVILVQFKGSE</sequence>
<feature type="transmembrane region" description="Helical" evidence="8">
    <location>
        <begin position="38"/>
        <end position="58"/>
    </location>
</feature>
<feature type="transmembrane region" description="Helical" evidence="8">
    <location>
        <begin position="359"/>
        <end position="379"/>
    </location>
</feature>
<keyword evidence="3 8" id="KW-0812">Transmembrane</keyword>
<proteinExistence type="inferred from homology"/>
<comment type="caution">
    <text evidence="9">The sequence shown here is derived from an EMBL/GenBank/DDBJ whole genome shotgun (WGS) entry which is preliminary data.</text>
</comment>
<keyword evidence="10" id="KW-1185">Reference proteome</keyword>
<comment type="subcellular location">
    <subcellularLocation>
        <location evidence="1 8">Cell membrane</location>
        <topology evidence="1 8">Multi-pass membrane protein</topology>
    </subcellularLocation>
</comment>
<dbReference type="OrthoDB" id="6366728at2759"/>
<evidence type="ECO:0000256" key="2">
    <source>
        <dbReference type="ARBA" id="ARBA00022475"/>
    </source>
</evidence>
<dbReference type="GO" id="GO:0043025">
    <property type="term" value="C:neuronal cell body"/>
    <property type="evidence" value="ECO:0007669"/>
    <property type="project" value="TreeGrafter"/>
</dbReference>
<keyword evidence="6 8" id="KW-0675">Receptor</keyword>
<comment type="similarity">
    <text evidence="8">Belongs to the insect chemoreceptor superfamily. Gustatory receptor (GR) family.</text>
</comment>